<keyword evidence="16" id="KW-1185">Reference proteome</keyword>
<dbReference type="PRINTS" id="PR00368">
    <property type="entry name" value="FADPNR"/>
</dbReference>
<dbReference type="InterPro" id="IPR037099">
    <property type="entry name" value="Fum_R/Succ_DH_flav-like_C_sf"/>
</dbReference>
<evidence type="ECO:0000256" key="10">
    <source>
        <dbReference type="ARBA" id="ARBA00029426"/>
    </source>
</evidence>
<comment type="cofactor">
    <cofactor evidence="1 13">
        <name>FAD</name>
        <dbReference type="ChEBI" id="CHEBI:57692"/>
    </cofactor>
</comment>
<evidence type="ECO:0000256" key="5">
    <source>
        <dbReference type="ARBA" id="ARBA00021901"/>
    </source>
</evidence>
<keyword evidence="7 13" id="KW-0662">Pyridine nucleotide biosynthesis</keyword>
<dbReference type="AlphaFoldDB" id="A0A7Y9LSC3"/>
<evidence type="ECO:0000313" key="16">
    <source>
        <dbReference type="Proteomes" id="UP000521748"/>
    </source>
</evidence>
<evidence type="ECO:0000256" key="2">
    <source>
        <dbReference type="ARBA" id="ARBA00004950"/>
    </source>
</evidence>
<evidence type="ECO:0000313" key="15">
    <source>
        <dbReference type="EMBL" id="NYE94707.1"/>
    </source>
</evidence>
<dbReference type="GO" id="GO:0033765">
    <property type="term" value="F:steroid dehydrogenase activity, acting on the CH-CH group of donors"/>
    <property type="evidence" value="ECO:0007669"/>
    <property type="project" value="UniProtKB-ARBA"/>
</dbReference>
<evidence type="ECO:0000256" key="3">
    <source>
        <dbReference type="ARBA" id="ARBA00008562"/>
    </source>
</evidence>
<dbReference type="Proteomes" id="UP000521748">
    <property type="component" value="Unassembled WGS sequence"/>
</dbReference>
<accession>A0A7Y9LSC3</accession>
<dbReference type="SUPFAM" id="SSF51905">
    <property type="entry name" value="FAD/NAD(P)-binding domain"/>
    <property type="match status" value="1"/>
</dbReference>
<evidence type="ECO:0000256" key="8">
    <source>
        <dbReference type="ARBA" id="ARBA00022827"/>
    </source>
</evidence>
<organism evidence="15 16">
    <name type="scientific">Psychromicrobium silvestre</name>
    <dbReference type="NCBI Taxonomy" id="1645614"/>
    <lineage>
        <taxon>Bacteria</taxon>
        <taxon>Bacillati</taxon>
        <taxon>Actinomycetota</taxon>
        <taxon>Actinomycetes</taxon>
        <taxon>Micrococcales</taxon>
        <taxon>Micrococcaceae</taxon>
        <taxon>Psychromicrobium</taxon>
    </lineage>
</organism>
<evidence type="ECO:0000256" key="1">
    <source>
        <dbReference type="ARBA" id="ARBA00001974"/>
    </source>
</evidence>
<keyword evidence="9 13" id="KW-0560">Oxidoreductase</keyword>
<comment type="subcellular location">
    <subcellularLocation>
        <location evidence="13">Cytoplasm</location>
    </subcellularLocation>
</comment>
<reference evidence="15 16" key="1">
    <citation type="submission" date="2020-07" db="EMBL/GenBank/DDBJ databases">
        <title>Sequencing the genomes of 1000 actinobacteria strains.</title>
        <authorList>
            <person name="Klenk H.-P."/>
        </authorList>
    </citation>
    <scope>NUCLEOTIDE SEQUENCE [LARGE SCALE GENOMIC DNA]</scope>
    <source>
        <strain evidence="15 16">DSM 102047</strain>
    </source>
</reference>
<comment type="pathway">
    <text evidence="2 13">Cofactor biosynthesis; NAD(+) biosynthesis; iminoaspartate from L-aspartate (oxidase route): step 1/1.</text>
</comment>
<dbReference type="InterPro" id="IPR005288">
    <property type="entry name" value="NadB"/>
</dbReference>
<dbReference type="Gene3D" id="1.20.58.100">
    <property type="entry name" value="Fumarate reductase/succinate dehydrogenase flavoprotein-like, C-terminal domain"/>
    <property type="match status" value="1"/>
</dbReference>
<keyword evidence="8 13" id="KW-0274">FAD</keyword>
<dbReference type="Pfam" id="PF00890">
    <property type="entry name" value="FAD_binding_2"/>
    <property type="match status" value="1"/>
</dbReference>
<evidence type="ECO:0000256" key="12">
    <source>
        <dbReference type="NCBIfam" id="TIGR00551"/>
    </source>
</evidence>
<evidence type="ECO:0000256" key="11">
    <source>
        <dbReference type="ARBA" id="ARBA00048305"/>
    </source>
</evidence>
<dbReference type="InterPro" id="IPR003953">
    <property type="entry name" value="FAD-dep_OxRdtase_2_FAD-bd"/>
</dbReference>
<dbReference type="PANTHER" id="PTHR42716">
    <property type="entry name" value="L-ASPARTATE OXIDASE"/>
    <property type="match status" value="1"/>
</dbReference>
<dbReference type="FunFam" id="3.90.700.10:FF:000002">
    <property type="entry name" value="L-aspartate oxidase"/>
    <property type="match status" value="1"/>
</dbReference>
<dbReference type="InterPro" id="IPR027477">
    <property type="entry name" value="Succ_DH/fumarate_Rdtase_cat_sf"/>
</dbReference>
<dbReference type="EMBL" id="JACBYQ010000001">
    <property type="protein sequence ID" value="NYE94707.1"/>
    <property type="molecule type" value="Genomic_DNA"/>
</dbReference>
<dbReference type="GO" id="GO:0008734">
    <property type="term" value="F:L-aspartate oxidase activity"/>
    <property type="evidence" value="ECO:0007669"/>
    <property type="project" value="UniProtKB-UniRule"/>
</dbReference>
<gene>
    <name evidence="15" type="ORF">FHU41_000928</name>
</gene>
<dbReference type="NCBIfam" id="TIGR00551">
    <property type="entry name" value="nadB"/>
    <property type="match status" value="1"/>
</dbReference>
<evidence type="ECO:0000256" key="4">
    <source>
        <dbReference type="ARBA" id="ARBA00012173"/>
    </source>
</evidence>
<sequence>MRTPRRVLVIGSGLAGLTAALQLAESKAVEVTLVSKAELGESNSRYAQGGIAAVLPEQSKRARRSAGDSVPAHVQDTLIAGAMLNNRLAVQQMCSAAYEVVNALTSRGVSFDVTADGYWALGLEAAHSFPRILHSGGDSTGAGIIEALVELVRSVATIGHLELRENTTLLRLLTESGTVTGAALRTAAGEVENLGADAVVLATGGGGQIYAHTTNPSGATADGLAAAWQAGAVLRDLEYYQFHPTLLDDPEPFMISEAVRGEGALLRNERGERFMTAVHPDAELAPRDVVSRGIARELAGGGKVFLDATGIASKDGPGFLSRRFPGIDAQLRARGWEWEREPLPVMPGAHYWMGGVATDLLGRSSVPGLYAVGEVACTGAHGANRLASNSLLEAAVFAARAATAIQTAIQSETGEEAGEEAAGWPSFPAEGLRLRQGEQQVEREELSELMMAQAGVVRDAPGLELAAKQLAQWYSDDPQTAQLLTAAQLLVSAAASHRGSVGAHWRSDYPEPLTAQSSAAGSIVNLAATDYPGTSRREATQ</sequence>
<dbReference type="GO" id="GO:0034628">
    <property type="term" value="P:'de novo' NAD+ biosynthetic process from L-aspartate"/>
    <property type="evidence" value="ECO:0007669"/>
    <property type="project" value="TreeGrafter"/>
</dbReference>
<feature type="domain" description="FAD-dependent oxidoreductase 2 FAD-binding" evidence="14">
    <location>
        <begin position="7"/>
        <end position="391"/>
    </location>
</feature>
<dbReference type="UniPathway" id="UPA00253">
    <property type="reaction ID" value="UER00326"/>
</dbReference>
<comment type="function">
    <text evidence="10">Catalyzes the oxidation of L-aspartate to iminoaspartate, the first step in the de novo biosynthesis of NAD(+).</text>
</comment>
<protein>
    <recommendedName>
        <fullName evidence="5 12">L-aspartate oxidase</fullName>
        <ecNumber evidence="4 12">1.4.3.16</ecNumber>
    </recommendedName>
</protein>
<evidence type="ECO:0000256" key="6">
    <source>
        <dbReference type="ARBA" id="ARBA00022630"/>
    </source>
</evidence>
<evidence type="ECO:0000256" key="9">
    <source>
        <dbReference type="ARBA" id="ARBA00023002"/>
    </source>
</evidence>
<dbReference type="EC" id="1.4.3.16" evidence="4 12"/>
<comment type="caution">
    <text evidence="15">The sequence shown here is derived from an EMBL/GenBank/DDBJ whole genome shotgun (WGS) entry which is preliminary data.</text>
</comment>
<dbReference type="InterPro" id="IPR036188">
    <property type="entry name" value="FAD/NAD-bd_sf"/>
</dbReference>
<comment type="similarity">
    <text evidence="3 13">Belongs to the FAD-dependent oxidoreductase 2 family. NadB subfamily.</text>
</comment>
<dbReference type="GO" id="GO:0005737">
    <property type="term" value="C:cytoplasm"/>
    <property type="evidence" value="ECO:0007669"/>
    <property type="project" value="UniProtKB-SubCell"/>
</dbReference>
<dbReference type="RefSeq" id="WP_179388436.1">
    <property type="nucleotide sequence ID" value="NZ_JACBYQ010000001.1"/>
</dbReference>
<dbReference type="SUPFAM" id="SSF46977">
    <property type="entry name" value="Succinate dehydrogenase/fumarate reductase flavoprotein C-terminal domain"/>
    <property type="match status" value="1"/>
</dbReference>
<proteinExistence type="inferred from homology"/>
<dbReference type="SUPFAM" id="SSF56425">
    <property type="entry name" value="Succinate dehydrogenase/fumarate reductase flavoprotein, catalytic domain"/>
    <property type="match status" value="1"/>
</dbReference>
<evidence type="ECO:0000259" key="14">
    <source>
        <dbReference type="Pfam" id="PF00890"/>
    </source>
</evidence>
<evidence type="ECO:0000256" key="7">
    <source>
        <dbReference type="ARBA" id="ARBA00022642"/>
    </source>
</evidence>
<evidence type="ECO:0000256" key="13">
    <source>
        <dbReference type="RuleBase" id="RU362049"/>
    </source>
</evidence>
<comment type="catalytic activity">
    <reaction evidence="11">
        <text>L-aspartate + O2 = iminosuccinate + H2O2</text>
        <dbReference type="Rhea" id="RHEA:25876"/>
        <dbReference type="ChEBI" id="CHEBI:15379"/>
        <dbReference type="ChEBI" id="CHEBI:16240"/>
        <dbReference type="ChEBI" id="CHEBI:29991"/>
        <dbReference type="ChEBI" id="CHEBI:77875"/>
        <dbReference type="EC" id="1.4.3.16"/>
    </reaction>
    <physiologicalReaction direction="left-to-right" evidence="11">
        <dbReference type="Rhea" id="RHEA:25877"/>
    </physiologicalReaction>
</comment>
<dbReference type="PANTHER" id="PTHR42716:SF2">
    <property type="entry name" value="L-ASPARTATE OXIDASE, CHLOROPLASTIC"/>
    <property type="match status" value="1"/>
</dbReference>
<keyword evidence="6 13" id="KW-0285">Flavoprotein</keyword>
<name>A0A7Y9LSC3_9MICC</name>
<dbReference type="Gene3D" id="3.90.700.10">
    <property type="entry name" value="Succinate dehydrogenase/fumarate reductase flavoprotein, catalytic domain"/>
    <property type="match status" value="1"/>
</dbReference>
<dbReference type="Gene3D" id="3.50.50.60">
    <property type="entry name" value="FAD/NAD(P)-binding domain"/>
    <property type="match status" value="1"/>
</dbReference>